<dbReference type="InterPro" id="IPR051907">
    <property type="entry name" value="DoxX-like_oxidoreductase"/>
</dbReference>
<dbReference type="RefSeq" id="WP_035608153.1">
    <property type="nucleotide sequence ID" value="NZ_JEMG01000001.1"/>
</dbReference>
<dbReference type="PANTHER" id="PTHR33452:SF1">
    <property type="entry name" value="INNER MEMBRANE PROTEIN YPHA-RELATED"/>
    <property type="match status" value="1"/>
</dbReference>
<dbReference type="eggNOG" id="COG2259">
    <property type="taxonomic scope" value="Bacteria"/>
</dbReference>
<dbReference type="STRING" id="1458275.AZ34_11670"/>
<comment type="subcellular location">
    <subcellularLocation>
        <location evidence="1">Cell membrane</location>
        <topology evidence="1">Multi-pass membrane protein</topology>
    </subcellularLocation>
</comment>
<dbReference type="EMBL" id="JEMG01000001">
    <property type="protein sequence ID" value="EYC51671.1"/>
    <property type="molecule type" value="Genomic_DNA"/>
</dbReference>
<feature type="transmembrane region" description="Helical" evidence="7">
    <location>
        <begin position="48"/>
        <end position="69"/>
    </location>
</feature>
<dbReference type="InterPro" id="IPR032808">
    <property type="entry name" value="DoxX"/>
</dbReference>
<evidence type="ECO:0000256" key="6">
    <source>
        <dbReference type="ARBA" id="ARBA00023136"/>
    </source>
</evidence>
<evidence type="ECO:0000256" key="7">
    <source>
        <dbReference type="SAM" id="Phobius"/>
    </source>
</evidence>
<evidence type="ECO:0000313" key="8">
    <source>
        <dbReference type="EMBL" id="EYC51671.1"/>
    </source>
</evidence>
<dbReference type="PANTHER" id="PTHR33452">
    <property type="entry name" value="OXIDOREDUCTASE CATD-RELATED"/>
    <property type="match status" value="1"/>
</dbReference>
<dbReference type="GO" id="GO:0005886">
    <property type="term" value="C:plasma membrane"/>
    <property type="evidence" value="ECO:0007669"/>
    <property type="project" value="UniProtKB-SubCell"/>
</dbReference>
<protein>
    <submittedName>
        <fullName evidence="8">DoxX family protein</fullName>
    </submittedName>
</protein>
<sequence length="138" mass="14843">MFNQLQAPLTLIGRILLALLFVPAGINKISSFSGVAGYVSSTMHLPQFMGYAGAAVAIFVEVVLGLALLVGFKTRWSAFILAIFTVVAGFFFHNFWNMLVDPGNMQQIQFFKNMAIAGGLLAFAAFGPGRLSFDGSRG</sequence>
<keyword evidence="3" id="KW-1003">Cell membrane</keyword>
<comment type="similarity">
    <text evidence="2">Belongs to the DoxX family.</text>
</comment>
<keyword evidence="6 7" id="KW-0472">Membrane</keyword>
<gene>
    <name evidence="8" type="ORF">AZ34_11670</name>
</gene>
<evidence type="ECO:0000256" key="2">
    <source>
        <dbReference type="ARBA" id="ARBA00006679"/>
    </source>
</evidence>
<organism evidence="8 9">
    <name type="scientific">Hylemonella gracilis str. Niagara R</name>
    <dbReference type="NCBI Taxonomy" id="1458275"/>
    <lineage>
        <taxon>Bacteria</taxon>
        <taxon>Pseudomonadati</taxon>
        <taxon>Pseudomonadota</taxon>
        <taxon>Betaproteobacteria</taxon>
        <taxon>Burkholderiales</taxon>
        <taxon>Comamonadaceae</taxon>
        <taxon>Hylemonella</taxon>
    </lineage>
</organism>
<dbReference type="Proteomes" id="UP000023268">
    <property type="component" value="Unassembled WGS sequence"/>
</dbReference>
<dbReference type="AlphaFoldDB" id="A0A016XIL1"/>
<evidence type="ECO:0000256" key="5">
    <source>
        <dbReference type="ARBA" id="ARBA00022989"/>
    </source>
</evidence>
<evidence type="ECO:0000313" key="9">
    <source>
        <dbReference type="Proteomes" id="UP000023268"/>
    </source>
</evidence>
<evidence type="ECO:0000256" key="4">
    <source>
        <dbReference type="ARBA" id="ARBA00022692"/>
    </source>
</evidence>
<evidence type="ECO:0000256" key="1">
    <source>
        <dbReference type="ARBA" id="ARBA00004651"/>
    </source>
</evidence>
<dbReference type="OrthoDB" id="9792760at2"/>
<keyword evidence="5 7" id="KW-1133">Transmembrane helix</keyword>
<accession>A0A016XIL1</accession>
<evidence type="ECO:0000256" key="3">
    <source>
        <dbReference type="ARBA" id="ARBA00022475"/>
    </source>
</evidence>
<keyword evidence="4 7" id="KW-0812">Transmembrane</keyword>
<proteinExistence type="inferred from homology"/>
<reference evidence="8 9" key="1">
    <citation type="submission" date="2014-02" db="EMBL/GenBank/DDBJ databases">
        <title>Draft Genome of Hylemonella gracilis isolated from the Niagara River.</title>
        <authorList>
            <person name="Pawlowski D.R."/>
            <person name="Koudelka G.B."/>
        </authorList>
    </citation>
    <scope>NUCLEOTIDE SEQUENCE [LARGE SCALE GENOMIC DNA]</scope>
    <source>
        <strain evidence="8 9">Niagara R</strain>
    </source>
</reference>
<name>A0A016XIL1_9BURK</name>
<comment type="caution">
    <text evidence="8">The sequence shown here is derived from an EMBL/GenBank/DDBJ whole genome shotgun (WGS) entry which is preliminary data.</text>
</comment>
<feature type="transmembrane region" description="Helical" evidence="7">
    <location>
        <begin position="108"/>
        <end position="127"/>
    </location>
</feature>
<dbReference type="Pfam" id="PF07681">
    <property type="entry name" value="DoxX"/>
    <property type="match status" value="1"/>
</dbReference>
<feature type="transmembrane region" description="Helical" evidence="7">
    <location>
        <begin position="76"/>
        <end position="96"/>
    </location>
</feature>